<dbReference type="Pfam" id="PF13577">
    <property type="entry name" value="SnoaL_4"/>
    <property type="match status" value="1"/>
</dbReference>
<proteinExistence type="predicted"/>
<dbReference type="SUPFAM" id="SSF54427">
    <property type="entry name" value="NTF2-like"/>
    <property type="match status" value="1"/>
</dbReference>
<protein>
    <submittedName>
        <fullName evidence="2">Nuclear transport factor 2 family protein</fullName>
    </submittedName>
</protein>
<dbReference type="NCBIfam" id="TIGR02246">
    <property type="entry name" value="SgcJ/EcaC family oxidoreductase"/>
    <property type="match status" value="1"/>
</dbReference>
<dbReference type="InterPro" id="IPR011944">
    <property type="entry name" value="Steroid_delta5-4_isomerase"/>
</dbReference>
<name>A0A7X1FT29_9SPHN</name>
<dbReference type="InterPro" id="IPR032710">
    <property type="entry name" value="NTF2-like_dom_sf"/>
</dbReference>
<evidence type="ECO:0000313" key="2">
    <source>
        <dbReference type="EMBL" id="MBC2665842.1"/>
    </source>
</evidence>
<dbReference type="Gene3D" id="3.10.450.50">
    <property type="match status" value="1"/>
</dbReference>
<organism evidence="2 3">
    <name type="scientific">Novosphingobium flavum</name>
    <dbReference type="NCBI Taxonomy" id="1778672"/>
    <lineage>
        <taxon>Bacteria</taxon>
        <taxon>Pseudomonadati</taxon>
        <taxon>Pseudomonadota</taxon>
        <taxon>Alphaproteobacteria</taxon>
        <taxon>Sphingomonadales</taxon>
        <taxon>Sphingomonadaceae</taxon>
        <taxon>Novosphingobium</taxon>
    </lineage>
</organism>
<evidence type="ECO:0000259" key="1">
    <source>
        <dbReference type="Pfam" id="PF13577"/>
    </source>
</evidence>
<keyword evidence="3" id="KW-1185">Reference proteome</keyword>
<sequence length="141" mass="16249">MPEARLTELTTSDRVEIQELIAEYTHYEDNGDAAAWAALYTADGRFVGSGNKLIVGRDQLEEFARSRWNDKPKVRKWTHWANNIVIRPTAEGAEATSYQMVVETNGDTNHIVKVSGKVDELRRENGRWRFYERKVMHLPAE</sequence>
<evidence type="ECO:0000313" key="3">
    <source>
        <dbReference type="Proteomes" id="UP000566813"/>
    </source>
</evidence>
<reference evidence="2 3" key="1">
    <citation type="submission" date="2020-08" db="EMBL/GenBank/DDBJ databases">
        <title>The genome sequence of type strain Novosphingobium flavum NBRC 111647.</title>
        <authorList>
            <person name="Liu Y."/>
        </authorList>
    </citation>
    <scope>NUCLEOTIDE SEQUENCE [LARGE SCALE GENOMIC DNA]</scope>
    <source>
        <strain evidence="2 3">NBRC 111647</strain>
    </source>
</reference>
<dbReference type="EMBL" id="JACLAW010000007">
    <property type="protein sequence ID" value="MBC2665842.1"/>
    <property type="molecule type" value="Genomic_DNA"/>
</dbReference>
<dbReference type="Proteomes" id="UP000566813">
    <property type="component" value="Unassembled WGS sequence"/>
</dbReference>
<dbReference type="CDD" id="cd00531">
    <property type="entry name" value="NTF2_like"/>
    <property type="match status" value="1"/>
</dbReference>
<dbReference type="RefSeq" id="WP_185664113.1">
    <property type="nucleotide sequence ID" value="NZ_JACLAW010000007.1"/>
</dbReference>
<gene>
    <name evidence="2" type="ORF">H7F51_09925</name>
</gene>
<dbReference type="AlphaFoldDB" id="A0A7X1FT29"/>
<comment type="caution">
    <text evidence="2">The sequence shown here is derived from an EMBL/GenBank/DDBJ whole genome shotgun (WGS) entry which is preliminary data.</text>
</comment>
<feature type="domain" description="SnoaL-like" evidence="1">
    <location>
        <begin position="11"/>
        <end position="134"/>
    </location>
</feature>
<dbReference type="InterPro" id="IPR037401">
    <property type="entry name" value="SnoaL-like"/>
</dbReference>
<accession>A0A7X1FT29</accession>